<dbReference type="InterPro" id="IPR025110">
    <property type="entry name" value="AMP-bd_C"/>
</dbReference>
<dbReference type="Proteomes" id="UP000537775">
    <property type="component" value="Unassembled WGS sequence"/>
</dbReference>
<dbReference type="PROSITE" id="PS00455">
    <property type="entry name" value="AMP_BINDING"/>
    <property type="match status" value="1"/>
</dbReference>
<organism evidence="5 6">
    <name type="scientific">Microbacterium thalassium</name>
    <dbReference type="NCBI Taxonomy" id="362649"/>
    <lineage>
        <taxon>Bacteria</taxon>
        <taxon>Bacillati</taxon>
        <taxon>Actinomycetota</taxon>
        <taxon>Actinomycetes</taxon>
        <taxon>Micrococcales</taxon>
        <taxon>Microbacteriaceae</taxon>
        <taxon>Microbacterium</taxon>
    </lineage>
</organism>
<name>A0A7X0KT78_9MICO</name>
<dbReference type="Pfam" id="PF00501">
    <property type="entry name" value="AMP-binding"/>
    <property type="match status" value="1"/>
</dbReference>
<dbReference type="AlphaFoldDB" id="A0A7X0KT78"/>
<gene>
    <name evidence="5" type="ORF">HD594_000137</name>
</gene>
<dbReference type="PANTHER" id="PTHR43201">
    <property type="entry name" value="ACYL-COA SYNTHETASE"/>
    <property type="match status" value="1"/>
</dbReference>
<dbReference type="PANTHER" id="PTHR43201:SF5">
    <property type="entry name" value="MEDIUM-CHAIN ACYL-COA LIGASE ACSF2, MITOCHONDRIAL"/>
    <property type="match status" value="1"/>
</dbReference>
<dbReference type="Pfam" id="PF13193">
    <property type="entry name" value="AMP-binding_C"/>
    <property type="match status" value="1"/>
</dbReference>
<proteinExistence type="inferred from homology"/>
<sequence>MTGIDISPVRQLARFASQHPDVVAIVYEDREYDYAEFLDLVHHFAAALRADGIGPGDRIAYAGVNSLTFLTGYFAAAWIGAAFVPLNFRLAGPELRVILLDARPDVLIAEPYHARLIDPFLDELGVRHPLLIDDDEALADEEPPSPRWQSYAAFRTSWDEPATPAHRTEDDLAVVLYTSGTTGRSKGVMLTHGNIWWNWVNVDSVVDTRVGDVSLAIAPLFHIGGLNAVTLRTLTRGGTVVVRRAFDPAQALDDLVTRRVNSMFVVPAMLAAIQRQPGFADADLTALRSTIAAGAPVPPALIASYAERGVFLQQAWGLTETAPFSTYLEAERTIEKLGSCGLPMPYTEVKIVDLSHDVDVHEPEATGEFWVRGPNVSRGYWNNPEATDAAFTADGWFRTGDIGYRDADGYFFIVDRLKDMIISGGENVYPAEIENVLSAHPGIVDVAVIGVPDPKWGEAVCAVVQTDQEPITLEDLRAFAGESIARYKLPTVLVLRDVPRNGAGKLDKPRIRTEVREHLAKHRGDVETASFTETLKIPRTVR</sequence>
<dbReference type="EC" id="6.2.1.-" evidence="5"/>
<dbReference type="GO" id="GO:0006631">
    <property type="term" value="P:fatty acid metabolic process"/>
    <property type="evidence" value="ECO:0007669"/>
    <property type="project" value="TreeGrafter"/>
</dbReference>
<evidence type="ECO:0000313" key="6">
    <source>
        <dbReference type="Proteomes" id="UP000537775"/>
    </source>
</evidence>
<evidence type="ECO:0000313" key="5">
    <source>
        <dbReference type="EMBL" id="MBB6389824.1"/>
    </source>
</evidence>
<keyword evidence="6" id="KW-1185">Reference proteome</keyword>
<dbReference type="FunFam" id="3.30.300.30:FF:000008">
    <property type="entry name" value="2,3-dihydroxybenzoate-AMP ligase"/>
    <property type="match status" value="1"/>
</dbReference>
<comment type="similarity">
    <text evidence="1">Belongs to the ATP-dependent AMP-binding enzyme family.</text>
</comment>
<dbReference type="RefSeq" id="WP_184749107.1">
    <property type="nucleotide sequence ID" value="NZ_BAAAJR010000008.1"/>
</dbReference>
<dbReference type="InterPro" id="IPR042099">
    <property type="entry name" value="ANL_N_sf"/>
</dbReference>
<dbReference type="InterPro" id="IPR020845">
    <property type="entry name" value="AMP-binding_CS"/>
</dbReference>
<dbReference type="EMBL" id="JACHML010000001">
    <property type="protein sequence ID" value="MBB6389824.1"/>
    <property type="molecule type" value="Genomic_DNA"/>
</dbReference>
<protein>
    <submittedName>
        <fullName evidence="5">Fatty-acyl-CoA synthase</fullName>
        <ecNumber evidence="5">6.2.1.-</ecNumber>
    </submittedName>
</protein>
<evidence type="ECO:0000256" key="2">
    <source>
        <dbReference type="ARBA" id="ARBA00022598"/>
    </source>
</evidence>
<dbReference type="InterPro" id="IPR000873">
    <property type="entry name" value="AMP-dep_synth/lig_dom"/>
</dbReference>
<evidence type="ECO:0000256" key="1">
    <source>
        <dbReference type="ARBA" id="ARBA00006432"/>
    </source>
</evidence>
<keyword evidence="2 5" id="KW-0436">Ligase</keyword>
<reference evidence="5 6" key="1">
    <citation type="submission" date="2020-08" db="EMBL/GenBank/DDBJ databases">
        <title>Sequencing the genomes of 1000 actinobacteria strains.</title>
        <authorList>
            <person name="Klenk H.-P."/>
        </authorList>
    </citation>
    <scope>NUCLEOTIDE SEQUENCE [LARGE SCALE GENOMIC DNA]</scope>
    <source>
        <strain evidence="5 6">DSM 12511</strain>
    </source>
</reference>
<dbReference type="CDD" id="cd17631">
    <property type="entry name" value="FACL_FadD13-like"/>
    <property type="match status" value="1"/>
</dbReference>
<dbReference type="GO" id="GO:0031956">
    <property type="term" value="F:medium-chain fatty acid-CoA ligase activity"/>
    <property type="evidence" value="ECO:0007669"/>
    <property type="project" value="TreeGrafter"/>
</dbReference>
<feature type="domain" description="AMP-dependent synthetase/ligase" evidence="3">
    <location>
        <begin position="13"/>
        <end position="381"/>
    </location>
</feature>
<dbReference type="Gene3D" id="3.40.50.12780">
    <property type="entry name" value="N-terminal domain of ligase-like"/>
    <property type="match status" value="1"/>
</dbReference>
<dbReference type="InterPro" id="IPR045851">
    <property type="entry name" value="AMP-bd_C_sf"/>
</dbReference>
<comment type="caution">
    <text evidence="5">The sequence shown here is derived from an EMBL/GenBank/DDBJ whole genome shotgun (WGS) entry which is preliminary data.</text>
</comment>
<feature type="domain" description="AMP-binding enzyme C-terminal" evidence="4">
    <location>
        <begin position="432"/>
        <end position="505"/>
    </location>
</feature>
<evidence type="ECO:0000259" key="3">
    <source>
        <dbReference type="Pfam" id="PF00501"/>
    </source>
</evidence>
<dbReference type="SUPFAM" id="SSF56801">
    <property type="entry name" value="Acetyl-CoA synthetase-like"/>
    <property type="match status" value="1"/>
</dbReference>
<accession>A0A7X0KT78</accession>
<evidence type="ECO:0000259" key="4">
    <source>
        <dbReference type="Pfam" id="PF13193"/>
    </source>
</evidence>
<dbReference type="Gene3D" id="3.30.300.30">
    <property type="match status" value="1"/>
</dbReference>